<dbReference type="EMBL" id="LAZR01011450">
    <property type="protein sequence ID" value="KKM61616.1"/>
    <property type="molecule type" value="Genomic_DNA"/>
</dbReference>
<name>A0A0F9JGX1_9ZZZZ</name>
<comment type="caution">
    <text evidence="1">The sequence shown here is derived from an EMBL/GenBank/DDBJ whole genome shotgun (WGS) entry which is preliminary data.</text>
</comment>
<gene>
    <name evidence="1" type="ORF">LCGC14_1529930</name>
</gene>
<accession>A0A0F9JGX1</accession>
<reference evidence="1" key="1">
    <citation type="journal article" date="2015" name="Nature">
        <title>Complex archaea that bridge the gap between prokaryotes and eukaryotes.</title>
        <authorList>
            <person name="Spang A."/>
            <person name="Saw J.H."/>
            <person name="Jorgensen S.L."/>
            <person name="Zaremba-Niedzwiedzka K."/>
            <person name="Martijn J."/>
            <person name="Lind A.E."/>
            <person name="van Eijk R."/>
            <person name="Schleper C."/>
            <person name="Guy L."/>
            <person name="Ettema T.J."/>
        </authorList>
    </citation>
    <scope>NUCLEOTIDE SEQUENCE</scope>
</reference>
<evidence type="ECO:0000313" key="1">
    <source>
        <dbReference type="EMBL" id="KKM61616.1"/>
    </source>
</evidence>
<protein>
    <submittedName>
        <fullName evidence="1">Uncharacterized protein</fullName>
    </submittedName>
</protein>
<dbReference type="AlphaFoldDB" id="A0A0F9JGX1"/>
<organism evidence="1">
    <name type="scientific">marine sediment metagenome</name>
    <dbReference type="NCBI Taxonomy" id="412755"/>
    <lineage>
        <taxon>unclassified sequences</taxon>
        <taxon>metagenomes</taxon>
        <taxon>ecological metagenomes</taxon>
    </lineage>
</organism>
<proteinExistence type="predicted"/>
<sequence length="75" mass="8798">MIVFAAQYCPCIHESDMGVISLHENIGGAYSAMKDHLLSEYNRWYDSRISTGKKNYRGEKFGENEFWNIKKYKVK</sequence>